<feature type="transmembrane region" description="Helical" evidence="1">
    <location>
        <begin position="46"/>
        <end position="70"/>
    </location>
</feature>
<dbReference type="EMBL" id="VOKX01000098">
    <property type="protein sequence ID" value="KAB7836906.1"/>
    <property type="molecule type" value="Genomic_DNA"/>
</dbReference>
<comment type="caution">
    <text evidence="2">The sequence shown here is derived from an EMBL/GenBank/DDBJ whole genome shotgun (WGS) entry which is preliminary data.</text>
</comment>
<name>A0A5N5W2K1_STRMB</name>
<feature type="transmembrane region" description="Helical" evidence="1">
    <location>
        <begin position="111"/>
        <end position="128"/>
    </location>
</feature>
<reference evidence="2 3" key="1">
    <citation type="journal article" date="2019" name="Microb. Cell Fact.">
        <title>Exploring novel herbicidin analogues by transcriptional regulator overexpression and MS/MS molecular networking.</title>
        <authorList>
            <person name="Shi Y."/>
            <person name="Gu R."/>
            <person name="Li Y."/>
            <person name="Wang X."/>
            <person name="Ren W."/>
            <person name="Li X."/>
            <person name="Wang L."/>
            <person name="Xie Y."/>
            <person name="Hong B."/>
        </authorList>
    </citation>
    <scope>NUCLEOTIDE SEQUENCE [LARGE SCALE GENOMIC DNA]</scope>
    <source>
        <strain evidence="2 3">US-43</strain>
    </source>
</reference>
<organism evidence="2 3">
    <name type="scientific">Streptomyces mobaraensis</name>
    <name type="common">Streptoverticillium mobaraense</name>
    <dbReference type="NCBI Taxonomy" id="35621"/>
    <lineage>
        <taxon>Bacteria</taxon>
        <taxon>Bacillati</taxon>
        <taxon>Actinomycetota</taxon>
        <taxon>Actinomycetes</taxon>
        <taxon>Kitasatosporales</taxon>
        <taxon>Streptomycetaceae</taxon>
        <taxon>Streptomyces</taxon>
    </lineage>
</organism>
<dbReference type="RefSeq" id="WP_152264939.1">
    <property type="nucleotide sequence ID" value="NZ_VOKX01000098.1"/>
</dbReference>
<proteinExistence type="predicted"/>
<evidence type="ECO:0000313" key="3">
    <source>
        <dbReference type="Proteomes" id="UP000327000"/>
    </source>
</evidence>
<protein>
    <submittedName>
        <fullName evidence="2">Uncharacterized protein</fullName>
    </submittedName>
</protein>
<keyword evidence="1" id="KW-0812">Transmembrane</keyword>
<keyword evidence="1" id="KW-1133">Transmembrane helix</keyword>
<dbReference type="OrthoDB" id="4221640at2"/>
<sequence>MRTFPWVRPLKGAAVTALAVLACHTVLTTGFAAARAEEKADPQSAWAGTGVWLATFVVGLLLAMPVLLWAGMRLLREKNNHLLVGGGGLAWFFAAGRRVDALEYGVGRHVPWPLVAGVIAVGALLSWGRLADRLVSEDAAFVTSSPAPSGAEGSLRRGGS</sequence>
<feature type="transmembrane region" description="Helical" evidence="1">
    <location>
        <begin position="82"/>
        <end position="99"/>
    </location>
</feature>
<dbReference type="PROSITE" id="PS51257">
    <property type="entry name" value="PROKAR_LIPOPROTEIN"/>
    <property type="match status" value="1"/>
</dbReference>
<dbReference type="AlphaFoldDB" id="A0A5N5W2K1"/>
<gene>
    <name evidence="2" type="ORF">FRZ00_24320</name>
</gene>
<evidence type="ECO:0000313" key="2">
    <source>
        <dbReference type="EMBL" id="KAB7836906.1"/>
    </source>
</evidence>
<accession>A0A5N5W2K1</accession>
<keyword evidence="3" id="KW-1185">Reference proteome</keyword>
<evidence type="ECO:0000256" key="1">
    <source>
        <dbReference type="SAM" id="Phobius"/>
    </source>
</evidence>
<dbReference type="Proteomes" id="UP000327000">
    <property type="component" value="Unassembled WGS sequence"/>
</dbReference>
<keyword evidence="1" id="KW-0472">Membrane</keyword>